<dbReference type="InterPro" id="IPR034182">
    <property type="entry name" value="Kexin/furin"/>
</dbReference>
<keyword evidence="6 14" id="KW-0378">Hydrolase</keyword>
<dbReference type="Pfam" id="PF00082">
    <property type="entry name" value="Peptidase_S8"/>
    <property type="match status" value="1"/>
</dbReference>
<evidence type="ECO:0000256" key="11">
    <source>
        <dbReference type="ARBA" id="ARBA00023145"/>
    </source>
</evidence>
<keyword evidence="3 14" id="KW-0645">Protease</keyword>
<name>A0A0H2S5M4_9AGAM</name>
<keyword evidence="10 16" id="KW-0472">Membrane</keyword>
<dbReference type="PRINTS" id="PR00723">
    <property type="entry name" value="SUBTILISIN"/>
</dbReference>
<dbReference type="Gene3D" id="3.40.50.200">
    <property type="entry name" value="Peptidase S8/S53 domain"/>
    <property type="match status" value="1"/>
</dbReference>
<evidence type="ECO:0000256" key="7">
    <source>
        <dbReference type="ARBA" id="ARBA00022825"/>
    </source>
</evidence>
<feature type="compositionally biased region" description="Basic and acidic residues" evidence="15">
    <location>
        <begin position="851"/>
        <end position="867"/>
    </location>
</feature>
<feature type="signal peptide" evidence="17">
    <location>
        <begin position="1"/>
        <end position="22"/>
    </location>
</feature>
<evidence type="ECO:0000256" key="6">
    <source>
        <dbReference type="ARBA" id="ARBA00022801"/>
    </source>
</evidence>
<keyword evidence="20" id="KW-1185">Reference proteome</keyword>
<evidence type="ECO:0000256" key="9">
    <source>
        <dbReference type="ARBA" id="ARBA00022989"/>
    </source>
</evidence>
<feature type="region of interest" description="Disordered" evidence="15">
    <location>
        <begin position="644"/>
        <end position="722"/>
    </location>
</feature>
<dbReference type="Pfam" id="PF01483">
    <property type="entry name" value="P_proprotein"/>
    <property type="match status" value="1"/>
</dbReference>
<gene>
    <name evidence="19" type="ORF">SCHPADRAFT_899101</name>
</gene>
<keyword evidence="7 14" id="KW-0720">Serine protease</keyword>
<dbReference type="FunFam" id="3.40.50.200:FF:000005">
    <property type="entry name" value="Proprotein convertase subtilisin/kexin type 7"/>
    <property type="match status" value="1"/>
</dbReference>
<evidence type="ECO:0000256" key="13">
    <source>
        <dbReference type="PIRSR" id="PIRSR615500-1"/>
    </source>
</evidence>
<dbReference type="InterPro" id="IPR023828">
    <property type="entry name" value="Peptidase_S8_Ser-AS"/>
</dbReference>
<dbReference type="InterPro" id="IPR008979">
    <property type="entry name" value="Galactose-bd-like_sf"/>
</dbReference>
<dbReference type="PROSITE" id="PS00137">
    <property type="entry name" value="SUBTILASE_HIS"/>
    <property type="match status" value="1"/>
</dbReference>
<evidence type="ECO:0000256" key="14">
    <source>
        <dbReference type="PROSITE-ProRule" id="PRU01240"/>
    </source>
</evidence>
<feature type="compositionally biased region" description="Basic and acidic residues" evidence="15">
    <location>
        <begin position="681"/>
        <end position="693"/>
    </location>
</feature>
<dbReference type="InterPro" id="IPR000209">
    <property type="entry name" value="Peptidase_S8/S53_dom"/>
</dbReference>
<dbReference type="FunFam" id="2.60.120.260:FF:000026">
    <property type="entry name" value="proprotein convertase subtilisin/kexin type 7"/>
    <property type="match status" value="1"/>
</dbReference>
<dbReference type="CDD" id="cd04059">
    <property type="entry name" value="Peptidases_S8_Protein_convertases_Kexins_Furin-like"/>
    <property type="match status" value="1"/>
</dbReference>
<feature type="region of interest" description="Disordered" evidence="15">
    <location>
        <begin position="834"/>
        <end position="887"/>
    </location>
</feature>
<dbReference type="PANTHER" id="PTHR42884:SF14">
    <property type="entry name" value="NEUROENDOCRINE CONVERTASE 1"/>
    <property type="match status" value="1"/>
</dbReference>
<dbReference type="PROSITE" id="PS51892">
    <property type="entry name" value="SUBTILASE"/>
    <property type="match status" value="1"/>
</dbReference>
<dbReference type="SUPFAM" id="SSF52743">
    <property type="entry name" value="Subtilisin-like"/>
    <property type="match status" value="1"/>
</dbReference>
<comment type="similarity">
    <text evidence="2">Belongs to the peptidase S8 family. Furin subfamily.</text>
</comment>
<comment type="subcellular location">
    <subcellularLocation>
        <location evidence="1">Membrane</location>
    </subcellularLocation>
</comment>
<evidence type="ECO:0000313" key="20">
    <source>
        <dbReference type="Proteomes" id="UP000053477"/>
    </source>
</evidence>
<proteinExistence type="inferred from homology"/>
<dbReference type="InterPro" id="IPR002884">
    <property type="entry name" value="P_dom"/>
</dbReference>
<evidence type="ECO:0000259" key="18">
    <source>
        <dbReference type="PROSITE" id="PS51829"/>
    </source>
</evidence>
<dbReference type="PROSITE" id="PS51829">
    <property type="entry name" value="P_HOMO_B"/>
    <property type="match status" value="1"/>
</dbReference>
<dbReference type="Gene3D" id="2.60.120.260">
    <property type="entry name" value="Galactose-binding domain-like"/>
    <property type="match status" value="1"/>
</dbReference>
<evidence type="ECO:0000256" key="8">
    <source>
        <dbReference type="ARBA" id="ARBA00022837"/>
    </source>
</evidence>
<dbReference type="InParanoid" id="A0A0H2S5M4"/>
<dbReference type="InterPro" id="IPR022398">
    <property type="entry name" value="Peptidase_S8_His-AS"/>
</dbReference>
<dbReference type="InterPro" id="IPR036852">
    <property type="entry name" value="Peptidase_S8/S53_dom_sf"/>
</dbReference>
<dbReference type="GO" id="GO:0000139">
    <property type="term" value="C:Golgi membrane"/>
    <property type="evidence" value="ECO:0007669"/>
    <property type="project" value="TreeGrafter"/>
</dbReference>
<dbReference type="Proteomes" id="UP000053477">
    <property type="component" value="Unassembled WGS sequence"/>
</dbReference>
<dbReference type="PROSITE" id="PS00138">
    <property type="entry name" value="SUBTILASE_SER"/>
    <property type="match status" value="1"/>
</dbReference>
<dbReference type="FunCoup" id="A0A0H2S5M4">
    <property type="interactions" value="44"/>
</dbReference>
<evidence type="ECO:0000256" key="1">
    <source>
        <dbReference type="ARBA" id="ARBA00004370"/>
    </source>
</evidence>
<keyword evidence="9 16" id="KW-1133">Transmembrane helix</keyword>
<organism evidence="19 20">
    <name type="scientific">Schizopora paradoxa</name>
    <dbReference type="NCBI Taxonomy" id="27342"/>
    <lineage>
        <taxon>Eukaryota</taxon>
        <taxon>Fungi</taxon>
        <taxon>Dikarya</taxon>
        <taxon>Basidiomycota</taxon>
        <taxon>Agaricomycotina</taxon>
        <taxon>Agaricomycetes</taxon>
        <taxon>Hymenochaetales</taxon>
        <taxon>Schizoporaceae</taxon>
        <taxon>Schizopora</taxon>
    </lineage>
</organism>
<evidence type="ECO:0000313" key="19">
    <source>
        <dbReference type="EMBL" id="KLO19269.1"/>
    </source>
</evidence>
<feature type="compositionally biased region" description="Basic and acidic residues" evidence="15">
    <location>
        <begin position="878"/>
        <end position="887"/>
    </location>
</feature>
<keyword evidence="4 16" id="KW-0812">Transmembrane</keyword>
<evidence type="ECO:0000256" key="12">
    <source>
        <dbReference type="ARBA" id="ARBA00023180"/>
    </source>
</evidence>
<feature type="active site" description="Charge relay system" evidence="13 14">
    <location>
        <position position="197"/>
    </location>
</feature>
<dbReference type="GO" id="GO:0005802">
    <property type="term" value="C:trans-Golgi network"/>
    <property type="evidence" value="ECO:0007669"/>
    <property type="project" value="TreeGrafter"/>
</dbReference>
<dbReference type="GO" id="GO:0016485">
    <property type="term" value="P:protein processing"/>
    <property type="evidence" value="ECO:0007669"/>
    <property type="project" value="TreeGrafter"/>
</dbReference>
<keyword evidence="12" id="KW-0325">Glycoprotein</keyword>
<feature type="active site" description="Charge relay system" evidence="13 14">
    <location>
        <position position="235"/>
    </location>
</feature>
<keyword evidence="5 17" id="KW-0732">Signal</keyword>
<evidence type="ECO:0000256" key="15">
    <source>
        <dbReference type="SAM" id="MobiDB-lite"/>
    </source>
</evidence>
<dbReference type="STRING" id="27342.A0A0H2S5M4"/>
<evidence type="ECO:0000256" key="16">
    <source>
        <dbReference type="SAM" id="Phobius"/>
    </source>
</evidence>
<sequence length="887" mass="95839">MKPSLPLALVAFISTLLPGYLASGHEKRNYNDYDYFALEHDPSDASLSRVLASLGLELVEQAGSLENTWLVRRQKEGNLQSKRIVNDLVNLRRRNRGGLVGRDGDGAIFQAVKHFSQQIPRQRIKRDDSKLILRAPPPLPTGNETSASVAEHMNITDPVFHDQWYLVNDEFPTHMVNAAPVWESGNAGEGVIAAMVDDGLDFESDDLADNFDAVNSYDFNLHVPLPKPVLFDDHHGTRCAGQIAAVKNDVCGIGIAHKAKVAGIRILSGPISDVDEAAALNYGYDNTSIYSCSWGPPDDGRSMEGPSYIVQKAVVNGILNGRGGKGSVFVFASGNGAAQDDQCNFDGYTNSIYSVTVSAVDYQGLHPYYSEPCAANMVVTYSSGSGKFIVTTDVGKDKCSRSHGGTSAAAPNAVGIFTLALSARPELTWRDIQHIAVRTAKMINADDPDWENTAAGRRFSYKYGYGSLDAFAYVEAAKDWTLVKPQAWLHTTPVQLNNGQMTFSEDGQSVEMTGGEPIGQGGVKSSMRITRGMLIEDNFDKLEHITIKVWISHSRRGDVEVELVSPNGIKSVLAAKRRFDQDSDGFPGWTFMTVKHWDEDPVGEWTLRVSDQQKEGESGSFLGWTMTFWGSVIDAGKAKTFVLSDPNTPFPPPPEADDVPAPATSSIATSKAYPKPTAHLPGDHGTAEGEADKPAFPGGQEDAAEPTQADGAPSQSISSTPDEGWFPGINKLVSNSKWVFGAIGIVVVFGLSAGAYLLWRRRAAARRRRGDYTSVAGDDVALGSMRGAGGLSTAAAGRGGGGTKELYDAFGEVSDDDEFLDEEAGMRRPLTESYHEGFLDDADSPSPNRASESHYRDHDDQQRHDATSPEGGSVDDGSWEHASTDLT</sequence>
<accession>A0A0H2S5M4</accession>
<dbReference type="OrthoDB" id="300641at2759"/>
<dbReference type="GO" id="GO:0004252">
    <property type="term" value="F:serine-type endopeptidase activity"/>
    <property type="evidence" value="ECO:0007669"/>
    <property type="project" value="UniProtKB-UniRule"/>
</dbReference>
<dbReference type="PANTHER" id="PTHR42884">
    <property type="entry name" value="PROPROTEIN CONVERTASE SUBTILISIN/KEXIN-RELATED"/>
    <property type="match status" value="1"/>
</dbReference>
<evidence type="ECO:0000256" key="10">
    <source>
        <dbReference type="ARBA" id="ARBA00023136"/>
    </source>
</evidence>
<dbReference type="SUPFAM" id="SSF49785">
    <property type="entry name" value="Galactose-binding domain-like"/>
    <property type="match status" value="1"/>
</dbReference>
<keyword evidence="8" id="KW-0106">Calcium</keyword>
<reference evidence="19 20" key="1">
    <citation type="submission" date="2015-04" db="EMBL/GenBank/DDBJ databases">
        <title>Complete genome sequence of Schizopora paradoxa KUC8140, a cosmopolitan wood degrader in East Asia.</title>
        <authorList>
            <consortium name="DOE Joint Genome Institute"/>
            <person name="Min B."/>
            <person name="Park H."/>
            <person name="Jang Y."/>
            <person name="Kim J.-J."/>
            <person name="Kim K.H."/>
            <person name="Pangilinan J."/>
            <person name="Lipzen A."/>
            <person name="Riley R."/>
            <person name="Grigoriev I.V."/>
            <person name="Spatafora J.W."/>
            <person name="Choi I.-G."/>
        </authorList>
    </citation>
    <scope>NUCLEOTIDE SEQUENCE [LARGE SCALE GENOMIC DNA]</scope>
    <source>
        <strain evidence="19 20">KUC8140</strain>
    </source>
</reference>
<feature type="transmembrane region" description="Helical" evidence="16">
    <location>
        <begin position="738"/>
        <end position="759"/>
    </location>
</feature>
<keyword evidence="11" id="KW-0865">Zymogen</keyword>
<feature type="domain" description="P/Homo B" evidence="18">
    <location>
        <begin position="483"/>
        <end position="634"/>
    </location>
</feature>
<feature type="active site" description="Charge relay system" evidence="13 14">
    <location>
        <position position="407"/>
    </location>
</feature>
<dbReference type="EMBL" id="KQ085888">
    <property type="protein sequence ID" value="KLO19269.1"/>
    <property type="molecule type" value="Genomic_DNA"/>
</dbReference>
<evidence type="ECO:0000256" key="4">
    <source>
        <dbReference type="ARBA" id="ARBA00022692"/>
    </source>
</evidence>
<evidence type="ECO:0000256" key="3">
    <source>
        <dbReference type="ARBA" id="ARBA00022670"/>
    </source>
</evidence>
<evidence type="ECO:0000256" key="2">
    <source>
        <dbReference type="ARBA" id="ARBA00005325"/>
    </source>
</evidence>
<feature type="chain" id="PRO_5005202059" description="P/Homo B domain-containing protein" evidence="17">
    <location>
        <begin position="23"/>
        <end position="887"/>
    </location>
</feature>
<evidence type="ECO:0000256" key="17">
    <source>
        <dbReference type="SAM" id="SignalP"/>
    </source>
</evidence>
<dbReference type="AlphaFoldDB" id="A0A0H2S5M4"/>
<evidence type="ECO:0000256" key="5">
    <source>
        <dbReference type="ARBA" id="ARBA00022729"/>
    </source>
</evidence>
<dbReference type="InterPro" id="IPR015500">
    <property type="entry name" value="Peptidase_S8_subtilisin-rel"/>
</dbReference>
<protein>
    <recommendedName>
        <fullName evidence="18">P/Homo B domain-containing protein</fullName>
    </recommendedName>
</protein>
<dbReference type="GO" id="GO:0007323">
    <property type="term" value="P:peptide pheromone maturation"/>
    <property type="evidence" value="ECO:0007669"/>
    <property type="project" value="UniProtKB-ARBA"/>
</dbReference>